<sequence>MFLQRNVMPPAGEKKKNYLVYVNKANAESVDDVMNENLDAAAKLEAHAQKACQNAARGLKNFEATVVVQTTAEALTFQLSQIVECKAIDL</sequence>
<proteinExistence type="predicted"/>
<dbReference type="Proteomes" id="UP000050741">
    <property type="component" value="Unassembled WGS sequence"/>
</dbReference>
<evidence type="ECO:0000313" key="2">
    <source>
        <dbReference type="WBParaSite" id="GPLIN_000973000"/>
    </source>
</evidence>
<dbReference type="AlphaFoldDB" id="A0A183CA31"/>
<reference evidence="1" key="1">
    <citation type="submission" date="2014-05" db="EMBL/GenBank/DDBJ databases">
        <title>The genome and life-stage specific transcriptomes of Globodera pallida elucidate key aspects of plant parasitism by a cyst nematode.</title>
        <authorList>
            <person name="Cotton J.A."/>
            <person name="Lilley C.J."/>
            <person name="Jones L.M."/>
            <person name="Kikuchi T."/>
            <person name="Reid A.J."/>
            <person name="Thorpe P."/>
            <person name="Tsai I.J."/>
            <person name="Beasley H."/>
            <person name="Blok V."/>
            <person name="Cock P.J.A."/>
            <person name="Van den Akker S.E."/>
            <person name="Holroyd N."/>
            <person name="Hunt M."/>
            <person name="Mantelin S."/>
            <person name="Naghra H."/>
            <person name="Pain A."/>
            <person name="Palomares-Rius J.E."/>
            <person name="Zarowiecki M."/>
            <person name="Berriman M."/>
            <person name="Jones J.T."/>
            <person name="Urwin P.E."/>
        </authorList>
    </citation>
    <scope>NUCLEOTIDE SEQUENCE [LARGE SCALE GENOMIC DNA]</scope>
    <source>
        <strain evidence="1">Lindley</strain>
    </source>
</reference>
<organism evidence="1 2">
    <name type="scientific">Globodera pallida</name>
    <name type="common">Potato cyst nematode worm</name>
    <name type="synonym">Heterodera pallida</name>
    <dbReference type="NCBI Taxonomy" id="36090"/>
    <lineage>
        <taxon>Eukaryota</taxon>
        <taxon>Metazoa</taxon>
        <taxon>Ecdysozoa</taxon>
        <taxon>Nematoda</taxon>
        <taxon>Chromadorea</taxon>
        <taxon>Rhabditida</taxon>
        <taxon>Tylenchina</taxon>
        <taxon>Tylenchomorpha</taxon>
        <taxon>Tylenchoidea</taxon>
        <taxon>Heteroderidae</taxon>
        <taxon>Heteroderinae</taxon>
        <taxon>Globodera</taxon>
    </lineage>
</organism>
<accession>A0A183CA31</accession>
<dbReference type="WBParaSite" id="GPLIN_000973000">
    <property type="protein sequence ID" value="GPLIN_000973000"/>
    <property type="gene ID" value="GPLIN_000973000"/>
</dbReference>
<keyword evidence="1" id="KW-1185">Reference proteome</keyword>
<name>A0A183CA31_GLOPA</name>
<reference evidence="2" key="2">
    <citation type="submission" date="2016-06" db="UniProtKB">
        <authorList>
            <consortium name="WormBaseParasite"/>
        </authorList>
    </citation>
    <scope>IDENTIFICATION</scope>
</reference>
<evidence type="ECO:0000313" key="1">
    <source>
        <dbReference type="Proteomes" id="UP000050741"/>
    </source>
</evidence>
<protein>
    <submittedName>
        <fullName evidence="2">Dynein light chain</fullName>
    </submittedName>
</protein>